<dbReference type="AlphaFoldDB" id="A0A5C1QNK9"/>
<accession>A0A5C1QNK9</accession>
<dbReference type="Proteomes" id="UP000324209">
    <property type="component" value="Chromosome"/>
</dbReference>
<keyword evidence="2" id="KW-1185">Reference proteome</keyword>
<dbReference type="KEGG" id="ock:EXM22_14430"/>
<evidence type="ECO:0000313" key="1">
    <source>
        <dbReference type="EMBL" id="QEN09117.1"/>
    </source>
</evidence>
<dbReference type="EMBL" id="CP036150">
    <property type="protein sequence ID" value="QEN09117.1"/>
    <property type="molecule type" value="Genomic_DNA"/>
</dbReference>
<name>A0A5C1QNK9_9SPIO</name>
<dbReference type="OrthoDB" id="370318at2"/>
<reference evidence="1 2" key="1">
    <citation type="submission" date="2019-02" db="EMBL/GenBank/DDBJ databases">
        <title>Complete Genome Sequence and Methylome Analysis of free living Spirochaetas.</title>
        <authorList>
            <person name="Fomenkov A."/>
            <person name="Dubinina G."/>
            <person name="Leshcheva N."/>
            <person name="Mikheeva N."/>
            <person name="Grabovich M."/>
            <person name="Vincze T."/>
            <person name="Roberts R.J."/>
        </authorList>
    </citation>
    <scope>NUCLEOTIDE SEQUENCE [LARGE SCALE GENOMIC DNA]</scope>
    <source>
        <strain evidence="1 2">K2</strain>
    </source>
</reference>
<proteinExistence type="predicted"/>
<organism evidence="1 2">
    <name type="scientific">Oceanispirochaeta crateris</name>
    <dbReference type="NCBI Taxonomy" id="2518645"/>
    <lineage>
        <taxon>Bacteria</taxon>
        <taxon>Pseudomonadati</taxon>
        <taxon>Spirochaetota</taxon>
        <taxon>Spirochaetia</taxon>
        <taxon>Spirochaetales</taxon>
        <taxon>Spirochaetaceae</taxon>
        <taxon>Oceanispirochaeta</taxon>
    </lineage>
</organism>
<sequence length="90" mass="10469">MKSSVFYVVNRENYDTDHNDFFPYISSEYVKIAKNFKPGKKYPVLAVKDVTIIADDDSVIETSQFLVPTENQNFMWVQSEIFKFAGMDPE</sequence>
<evidence type="ECO:0000313" key="2">
    <source>
        <dbReference type="Proteomes" id="UP000324209"/>
    </source>
</evidence>
<dbReference type="RefSeq" id="WP_149487193.1">
    <property type="nucleotide sequence ID" value="NZ_CP036150.1"/>
</dbReference>
<gene>
    <name evidence="1" type="ORF">EXM22_14430</name>
</gene>
<protein>
    <submittedName>
        <fullName evidence="1">Uncharacterized protein</fullName>
    </submittedName>
</protein>